<evidence type="ECO:0000259" key="1">
    <source>
        <dbReference type="Pfam" id="PF00535"/>
    </source>
</evidence>
<protein>
    <submittedName>
        <fullName evidence="2">Glycosyl transferase family 2</fullName>
    </submittedName>
</protein>
<dbReference type="InterPro" id="IPR001173">
    <property type="entry name" value="Glyco_trans_2-like"/>
</dbReference>
<keyword evidence="2" id="KW-0808">Transferase</keyword>
<dbReference type="EMBL" id="PCVI01000015">
    <property type="protein sequence ID" value="PIQ70359.1"/>
    <property type="molecule type" value="Genomic_DNA"/>
</dbReference>
<comment type="caution">
    <text evidence="2">The sequence shown here is derived from an EMBL/GenBank/DDBJ whole genome shotgun (WGS) entry which is preliminary data.</text>
</comment>
<evidence type="ECO:0000313" key="2">
    <source>
        <dbReference type="EMBL" id="PIQ70359.1"/>
    </source>
</evidence>
<feature type="domain" description="Glycosyltransferase 2-like" evidence="1">
    <location>
        <begin position="4"/>
        <end position="139"/>
    </location>
</feature>
<dbReference type="Proteomes" id="UP000231371">
    <property type="component" value="Unassembled WGS sequence"/>
</dbReference>
<dbReference type="PANTHER" id="PTHR43630:SF2">
    <property type="entry name" value="GLYCOSYLTRANSFERASE"/>
    <property type="match status" value="1"/>
</dbReference>
<sequence length="293" mass="34143">MKVSVVVNTYNEEKNLARCLESVHQLADEIVVVDMHSDDKTVDIAKKYGAKVFYYDYTRFVEPARNFALSKASGDWTFLIDADEELPETLVKKLKEIAKENTADFVEIPRQNIIFGKWIQHSRWWPDFLVRFFRKGRVKFSDKIHVPPTTEGNRLTLEAKQEYAIIHHNFQTISQFIERLNRYSDIQADEIIKKGEKFRGMDLITEPSSEFFSRFFAGSGYKDGVHGLVLAFLQAFSELAVVLKVWEKLGFEQIPIKNLGKSAQRAVSDFYYWQSKTSSGILEKIYFRIKRKI</sequence>
<reference evidence="2 3" key="1">
    <citation type="submission" date="2017-09" db="EMBL/GenBank/DDBJ databases">
        <title>Depth-based differentiation of microbial function through sediment-hosted aquifers and enrichment of novel symbionts in the deep terrestrial subsurface.</title>
        <authorList>
            <person name="Probst A.J."/>
            <person name="Ladd B."/>
            <person name="Jarett J.K."/>
            <person name="Geller-Mcgrath D.E."/>
            <person name="Sieber C.M."/>
            <person name="Emerson J.B."/>
            <person name="Anantharaman K."/>
            <person name="Thomas B.C."/>
            <person name="Malmstrom R."/>
            <person name="Stieglmeier M."/>
            <person name="Klingl A."/>
            <person name="Woyke T."/>
            <person name="Ryan C.M."/>
            <person name="Banfield J.F."/>
        </authorList>
    </citation>
    <scope>NUCLEOTIDE SEQUENCE [LARGE SCALE GENOMIC DNA]</scope>
    <source>
        <strain evidence="2">CG11_big_fil_rev_8_21_14_0_20_40_12</strain>
    </source>
</reference>
<dbReference type="InterPro" id="IPR029044">
    <property type="entry name" value="Nucleotide-diphossugar_trans"/>
</dbReference>
<dbReference type="PANTHER" id="PTHR43630">
    <property type="entry name" value="POLY-BETA-1,6-N-ACETYL-D-GLUCOSAMINE SYNTHASE"/>
    <property type="match status" value="1"/>
</dbReference>
<dbReference type="SUPFAM" id="SSF53448">
    <property type="entry name" value="Nucleotide-diphospho-sugar transferases"/>
    <property type="match status" value="1"/>
</dbReference>
<evidence type="ECO:0000313" key="3">
    <source>
        <dbReference type="Proteomes" id="UP000231371"/>
    </source>
</evidence>
<dbReference type="Gene3D" id="3.90.550.10">
    <property type="entry name" value="Spore Coat Polysaccharide Biosynthesis Protein SpsA, Chain A"/>
    <property type="match status" value="1"/>
</dbReference>
<organism evidence="2 3">
    <name type="scientific">Candidatus Shapirobacteria bacterium CG11_big_fil_rev_8_21_14_0_20_40_12</name>
    <dbReference type="NCBI Taxonomy" id="1974889"/>
    <lineage>
        <taxon>Bacteria</taxon>
        <taxon>Candidatus Shapironibacteriota</taxon>
    </lineage>
</organism>
<proteinExistence type="predicted"/>
<accession>A0A2H0KGJ3</accession>
<gene>
    <name evidence="2" type="ORF">COV89_00845</name>
</gene>
<dbReference type="Pfam" id="PF00535">
    <property type="entry name" value="Glycos_transf_2"/>
    <property type="match status" value="1"/>
</dbReference>
<dbReference type="CDD" id="cd02511">
    <property type="entry name" value="Beta4Glucosyltransferase"/>
    <property type="match status" value="1"/>
</dbReference>
<dbReference type="AlphaFoldDB" id="A0A2H0KGJ3"/>
<dbReference type="GO" id="GO:0016740">
    <property type="term" value="F:transferase activity"/>
    <property type="evidence" value="ECO:0007669"/>
    <property type="project" value="UniProtKB-KW"/>
</dbReference>
<name>A0A2H0KGJ3_9BACT</name>